<evidence type="ECO:0000313" key="2">
    <source>
        <dbReference type="EMBL" id="CAK7339804.1"/>
    </source>
</evidence>
<reference evidence="2 3" key="1">
    <citation type="submission" date="2024-01" db="EMBL/GenBank/DDBJ databases">
        <authorList>
            <person name="Waweru B."/>
        </authorList>
    </citation>
    <scope>NUCLEOTIDE SEQUENCE [LARGE SCALE GENOMIC DNA]</scope>
</reference>
<evidence type="ECO:0000313" key="3">
    <source>
        <dbReference type="Proteomes" id="UP001314170"/>
    </source>
</evidence>
<evidence type="ECO:0000256" key="1">
    <source>
        <dbReference type="SAM" id="MobiDB-lite"/>
    </source>
</evidence>
<feature type="region of interest" description="Disordered" evidence="1">
    <location>
        <begin position="1"/>
        <end position="28"/>
    </location>
</feature>
<protein>
    <submittedName>
        <fullName evidence="2">Uncharacterized protein</fullName>
    </submittedName>
</protein>
<proteinExistence type="predicted"/>
<organism evidence="2 3">
    <name type="scientific">Dovyalis caffra</name>
    <dbReference type="NCBI Taxonomy" id="77055"/>
    <lineage>
        <taxon>Eukaryota</taxon>
        <taxon>Viridiplantae</taxon>
        <taxon>Streptophyta</taxon>
        <taxon>Embryophyta</taxon>
        <taxon>Tracheophyta</taxon>
        <taxon>Spermatophyta</taxon>
        <taxon>Magnoliopsida</taxon>
        <taxon>eudicotyledons</taxon>
        <taxon>Gunneridae</taxon>
        <taxon>Pentapetalae</taxon>
        <taxon>rosids</taxon>
        <taxon>fabids</taxon>
        <taxon>Malpighiales</taxon>
        <taxon>Salicaceae</taxon>
        <taxon>Flacourtieae</taxon>
        <taxon>Dovyalis</taxon>
    </lineage>
</organism>
<sequence length="70" mass="7958">MEENQERNASVFPTSSSKMSDGWLDGLHGKTAGKLPCRKLLQQMERCRNLDDIKNQKGRASSRSKLSNYE</sequence>
<dbReference type="EMBL" id="CAWUPB010001158">
    <property type="protein sequence ID" value="CAK7339804.1"/>
    <property type="molecule type" value="Genomic_DNA"/>
</dbReference>
<feature type="compositionally biased region" description="Polar residues" evidence="1">
    <location>
        <begin position="7"/>
        <end position="19"/>
    </location>
</feature>
<gene>
    <name evidence="2" type="ORF">DCAF_LOCUS14880</name>
</gene>
<feature type="region of interest" description="Disordered" evidence="1">
    <location>
        <begin position="48"/>
        <end position="70"/>
    </location>
</feature>
<name>A0AAV1RWU3_9ROSI</name>
<keyword evidence="3" id="KW-1185">Reference proteome</keyword>
<dbReference type="AlphaFoldDB" id="A0AAV1RWU3"/>
<dbReference type="Proteomes" id="UP001314170">
    <property type="component" value="Unassembled WGS sequence"/>
</dbReference>
<accession>A0AAV1RWU3</accession>
<comment type="caution">
    <text evidence="2">The sequence shown here is derived from an EMBL/GenBank/DDBJ whole genome shotgun (WGS) entry which is preliminary data.</text>
</comment>